<comment type="caution">
    <text evidence="2">The sequence shown here is derived from an EMBL/GenBank/DDBJ whole genome shotgun (WGS) entry which is preliminary data.</text>
</comment>
<dbReference type="AlphaFoldDB" id="A0A4Y9ZLR0"/>
<dbReference type="PANTHER" id="PTHR35179">
    <property type="entry name" value="PROTEIN CBG02620"/>
    <property type="match status" value="1"/>
</dbReference>
<organism evidence="2 3">
    <name type="scientific">Hericium alpestre</name>
    <dbReference type="NCBI Taxonomy" id="135208"/>
    <lineage>
        <taxon>Eukaryota</taxon>
        <taxon>Fungi</taxon>
        <taxon>Dikarya</taxon>
        <taxon>Basidiomycota</taxon>
        <taxon>Agaricomycotina</taxon>
        <taxon>Agaricomycetes</taxon>
        <taxon>Russulales</taxon>
        <taxon>Hericiaceae</taxon>
        <taxon>Hericium</taxon>
    </lineage>
</organism>
<keyword evidence="3" id="KW-1185">Reference proteome</keyword>
<name>A0A4Y9ZLR0_9AGAM</name>
<proteinExistence type="predicted"/>
<dbReference type="EMBL" id="SFCI01001667">
    <property type="protein sequence ID" value="TFY75224.1"/>
    <property type="molecule type" value="Genomic_DNA"/>
</dbReference>
<dbReference type="Proteomes" id="UP000298061">
    <property type="component" value="Unassembled WGS sequence"/>
</dbReference>
<dbReference type="PANTHER" id="PTHR35179:SF2">
    <property type="entry name" value="START DOMAIN-CONTAINING PROTEIN"/>
    <property type="match status" value="1"/>
</dbReference>
<reference evidence="2 3" key="1">
    <citation type="submission" date="2019-02" db="EMBL/GenBank/DDBJ databases">
        <title>Genome sequencing of the rare red list fungi Hericium alpestre (H. flagellum).</title>
        <authorList>
            <person name="Buettner E."/>
            <person name="Kellner H."/>
        </authorList>
    </citation>
    <scope>NUCLEOTIDE SEQUENCE [LARGE SCALE GENOMIC DNA]</scope>
    <source>
        <strain evidence="2 3">DSM 108284</strain>
    </source>
</reference>
<evidence type="ECO:0000256" key="1">
    <source>
        <dbReference type="SAM" id="Coils"/>
    </source>
</evidence>
<sequence>MPSSVLLPLMKAVDTVGKEIDWPTVDFVTDRNNLRKLLRWASGSTGRSNDFRIDFELAGENTVLFNRFEERTKVMTDGKGYGFSFEHETTSPTPGCERSTAHHRIVKYDFFGLKMIVRFEVDAFLPSDEAVQSSGKSATTLDSLTDSLSTLQVTTESASPPGLQIIRAGSEVPHRSVIELKTSSKKHIRWSDIFPQLYLSQTPWFYVGFHEKGTFTEVQKSNMLEMKEQRKDLEGRLRQLGQTLEMIQELAIAHGTKKCLSLVCQSGVLTVYERVGIEQCPVGDQQENEC</sequence>
<dbReference type="OrthoDB" id="420564at2759"/>
<feature type="coiled-coil region" evidence="1">
    <location>
        <begin position="223"/>
        <end position="250"/>
    </location>
</feature>
<evidence type="ECO:0000313" key="2">
    <source>
        <dbReference type="EMBL" id="TFY75224.1"/>
    </source>
</evidence>
<protein>
    <recommendedName>
        <fullName evidence="4">Decapping nuclease</fullName>
    </recommendedName>
</protein>
<evidence type="ECO:0008006" key="4">
    <source>
        <dbReference type="Google" id="ProtNLM"/>
    </source>
</evidence>
<accession>A0A4Y9ZLR0</accession>
<keyword evidence="1" id="KW-0175">Coiled coil</keyword>
<dbReference type="STRING" id="135208.A0A4Y9ZLR0"/>
<gene>
    <name evidence="2" type="ORF">EWM64_g8788</name>
</gene>
<evidence type="ECO:0000313" key="3">
    <source>
        <dbReference type="Proteomes" id="UP000298061"/>
    </source>
</evidence>